<dbReference type="InterPro" id="IPR036249">
    <property type="entry name" value="Thioredoxin-like_sf"/>
</dbReference>
<dbReference type="InterPro" id="IPR013766">
    <property type="entry name" value="Thioredoxin_domain"/>
</dbReference>
<sequence length="150" mass="16593">MKKTASRLLVFFAAIGLCFYLVSCKTSYQPILNSQEGINFKVTTLANAKEAAKTQNKPLFVFAHASWCPTCKKMEQEVLIRKELGATYNQDFVNVAIDIDSPAGKELQKTYPIRATPTLFFFKADGSLAKKTEGFADVEDLQSAALQLAN</sequence>
<dbReference type="CDD" id="cd02947">
    <property type="entry name" value="TRX_family"/>
    <property type="match status" value="1"/>
</dbReference>
<dbReference type="Pfam" id="PF13899">
    <property type="entry name" value="Thioredoxin_7"/>
    <property type="match status" value="1"/>
</dbReference>
<evidence type="ECO:0000313" key="3">
    <source>
        <dbReference type="EMBL" id="MBB3054325.1"/>
    </source>
</evidence>
<name>A0A839S8N0_9SPHI</name>
<dbReference type="Gene3D" id="3.40.30.10">
    <property type="entry name" value="Glutaredoxin"/>
    <property type="match status" value="1"/>
</dbReference>
<evidence type="ECO:0000313" key="4">
    <source>
        <dbReference type="Proteomes" id="UP000539265"/>
    </source>
</evidence>
<dbReference type="PROSITE" id="PS51352">
    <property type="entry name" value="THIOREDOXIN_2"/>
    <property type="match status" value="1"/>
</dbReference>
<keyword evidence="4" id="KW-1185">Reference proteome</keyword>
<dbReference type="EMBL" id="JACHWX010000002">
    <property type="protein sequence ID" value="MBB3054325.1"/>
    <property type="molecule type" value="Genomic_DNA"/>
</dbReference>
<organism evidence="3 4">
    <name type="scientific">Mucilaginibacter gotjawali</name>
    <dbReference type="NCBI Taxonomy" id="1550579"/>
    <lineage>
        <taxon>Bacteria</taxon>
        <taxon>Pseudomonadati</taxon>
        <taxon>Bacteroidota</taxon>
        <taxon>Sphingobacteriia</taxon>
        <taxon>Sphingobacteriales</taxon>
        <taxon>Sphingobacteriaceae</taxon>
        <taxon>Mucilaginibacter</taxon>
    </lineage>
</organism>
<proteinExistence type="predicted"/>
<dbReference type="PANTHER" id="PTHR15337">
    <property type="entry name" value="ANTERIOR GRADIENT PROTEIN-RELATED"/>
    <property type="match status" value="1"/>
</dbReference>
<gene>
    <name evidence="3" type="ORF">FHS11_000735</name>
</gene>
<dbReference type="PROSITE" id="PS51354">
    <property type="entry name" value="GLUTAREDOXIN_2"/>
    <property type="match status" value="1"/>
</dbReference>
<comment type="caution">
    <text evidence="3">The sequence shown here is derived from an EMBL/GenBank/DDBJ whole genome shotgun (WGS) entry which is preliminary data.</text>
</comment>
<dbReference type="Proteomes" id="UP000539265">
    <property type="component" value="Unassembled WGS sequence"/>
</dbReference>
<feature type="domain" description="Thioredoxin" evidence="2">
    <location>
        <begin position="31"/>
        <end position="150"/>
    </location>
</feature>
<dbReference type="PANTHER" id="PTHR15337:SF11">
    <property type="entry name" value="THIOREDOXIN DOMAIN-CONTAINING PROTEIN"/>
    <property type="match status" value="1"/>
</dbReference>
<accession>A0A839S8N0</accession>
<keyword evidence="1" id="KW-0732">Signal</keyword>
<dbReference type="SUPFAM" id="SSF52833">
    <property type="entry name" value="Thioredoxin-like"/>
    <property type="match status" value="1"/>
</dbReference>
<dbReference type="OrthoDB" id="120730at2"/>
<protein>
    <submittedName>
        <fullName evidence="3">Thiol:disulfide interchange protein</fullName>
    </submittedName>
</protein>
<dbReference type="AlphaFoldDB" id="A0A839S8N0"/>
<dbReference type="RefSeq" id="WP_096357135.1">
    <property type="nucleotide sequence ID" value="NZ_AP017313.1"/>
</dbReference>
<reference evidence="3" key="1">
    <citation type="submission" date="2020-08" db="EMBL/GenBank/DDBJ databases">
        <title>Genomic Encyclopedia of Type Strains, Phase III (KMG-III): the genomes of soil and plant-associated and newly described type strains.</title>
        <authorList>
            <person name="Whitman W."/>
        </authorList>
    </citation>
    <scope>NUCLEOTIDE SEQUENCE [LARGE SCALE GENOMIC DNA]</scope>
    <source>
        <strain evidence="3">CECT 8628</strain>
    </source>
</reference>
<dbReference type="InterPro" id="IPR051099">
    <property type="entry name" value="AGR/TXD"/>
</dbReference>
<evidence type="ECO:0000256" key="1">
    <source>
        <dbReference type="ARBA" id="ARBA00022729"/>
    </source>
</evidence>
<evidence type="ECO:0000259" key="2">
    <source>
        <dbReference type="PROSITE" id="PS51352"/>
    </source>
</evidence>